<protein>
    <submittedName>
        <fullName evidence="3">FAD-binding oxidoreductase</fullName>
    </submittedName>
</protein>
<dbReference type="InterPro" id="IPR036318">
    <property type="entry name" value="FAD-bd_PCMH-like_sf"/>
</dbReference>
<accession>A0A849L4G0</accession>
<proteinExistence type="predicted"/>
<keyword evidence="1" id="KW-0274">FAD</keyword>
<evidence type="ECO:0000259" key="2">
    <source>
        <dbReference type="PROSITE" id="PS51387"/>
    </source>
</evidence>
<dbReference type="Pfam" id="PF01565">
    <property type="entry name" value="FAD_binding_4"/>
    <property type="match status" value="1"/>
</dbReference>
<sequence>MQLNPEPYSGWGRVLTAAGGRARPEKAAALAEFTREIRGPAIGARRSYGDAALSAQRPAVEMTRLDRLIAFDPETGLLEAEAGVRLSDILAVFAPRGWMPTTLPGTGFVTLGGAIAADVHGKNHESAGSFGQAVAEIRLIGPDGAARWISDTVEPALFRATLGGMGLTGVIESARIRLVRCPAGHVDVTERRMPDLAAYLDAFETSEATFSVGWIDATAAGPALGRGILEEAEFTTRAAPFTKPRRARSVPLDAPGFLLSGPVVRAFNAVYWRRVPASGRTRTRPLAEFFHPLDALGGWNRLYGKRGFHQFQCVLPPDAAPAMLRTMLRDIAASGLAAPLAVLKKLGDGRAGPLSFPMRGYTLAVDFPNRDRAASLIDRLIDQTVEAEGRIYLAKDSVAGPDQVAAMYPELPAFAETVRAADPEGVFATDLARRLNLRGAA</sequence>
<dbReference type="RefSeq" id="WP_171326010.1">
    <property type="nucleotide sequence ID" value="NZ_JABFBC010000002.1"/>
</dbReference>
<dbReference type="PROSITE" id="PS51387">
    <property type="entry name" value="FAD_PCMH"/>
    <property type="match status" value="1"/>
</dbReference>
<dbReference type="Proteomes" id="UP000572377">
    <property type="component" value="Unassembled WGS sequence"/>
</dbReference>
<organism evidence="3 4">
    <name type="scientific">Halovulum dunhuangense</name>
    <dbReference type="NCBI Taxonomy" id="1505036"/>
    <lineage>
        <taxon>Bacteria</taxon>
        <taxon>Pseudomonadati</taxon>
        <taxon>Pseudomonadota</taxon>
        <taxon>Alphaproteobacteria</taxon>
        <taxon>Rhodobacterales</taxon>
        <taxon>Paracoccaceae</taxon>
        <taxon>Halovulum</taxon>
    </lineage>
</organism>
<dbReference type="GO" id="GO:0071949">
    <property type="term" value="F:FAD binding"/>
    <property type="evidence" value="ECO:0007669"/>
    <property type="project" value="InterPro"/>
</dbReference>
<dbReference type="EMBL" id="JABFBC010000002">
    <property type="protein sequence ID" value="NNU81235.1"/>
    <property type="molecule type" value="Genomic_DNA"/>
</dbReference>
<evidence type="ECO:0000256" key="1">
    <source>
        <dbReference type="ARBA" id="ARBA00022827"/>
    </source>
</evidence>
<gene>
    <name evidence="3" type="ORF">HMH01_12390</name>
</gene>
<keyword evidence="1" id="KW-0285">Flavoprotein</keyword>
<name>A0A849L4G0_9RHOB</name>
<dbReference type="InterPro" id="IPR016171">
    <property type="entry name" value="Vanillyl_alc_oxidase_C-sub2"/>
</dbReference>
<dbReference type="SUPFAM" id="SSF56176">
    <property type="entry name" value="FAD-binding/transporter-associated domain-like"/>
    <property type="match status" value="1"/>
</dbReference>
<comment type="caution">
    <text evidence="3">The sequence shown here is derived from an EMBL/GenBank/DDBJ whole genome shotgun (WGS) entry which is preliminary data.</text>
</comment>
<dbReference type="Gene3D" id="1.10.45.10">
    <property type="entry name" value="Vanillyl-alcohol Oxidase, Chain A, domain 4"/>
    <property type="match status" value="1"/>
</dbReference>
<dbReference type="GO" id="GO:0016899">
    <property type="term" value="F:oxidoreductase activity, acting on the CH-OH group of donors, oxygen as acceptor"/>
    <property type="evidence" value="ECO:0007669"/>
    <property type="project" value="InterPro"/>
</dbReference>
<keyword evidence="4" id="KW-1185">Reference proteome</keyword>
<evidence type="ECO:0000313" key="4">
    <source>
        <dbReference type="Proteomes" id="UP000572377"/>
    </source>
</evidence>
<dbReference type="InterPro" id="IPR006094">
    <property type="entry name" value="Oxid_FAD_bind_N"/>
</dbReference>
<dbReference type="PANTHER" id="PTHR43762">
    <property type="entry name" value="L-GULONOLACTONE OXIDASE"/>
    <property type="match status" value="1"/>
</dbReference>
<dbReference type="InterPro" id="IPR010031">
    <property type="entry name" value="FAD_lactone_oxidase-like"/>
</dbReference>
<dbReference type="PANTHER" id="PTHR43762:SF1">
    <property type="entry name" value="D-ARABINONO-1,4-LACTONE OXIDASE"/>
    <property type="match status" value="1"/>
</dbReference>
<dbReference type="Gene3D" id="3.30.465.10">
    <property type="match status" value="1"/>
</dbReference>
<reference evidence="3 4" key="1">
    <citation type="submission" date="2020-05" db="EMBL/GenBank/DDBJ databases">
        <title>Gimesia benthica sp. nov., a novel planctomycete isolated from a deep-sea water sample of the Northwest Indian Ocean.</title>
        <authorList>
            <person name="Wang J."/>
            <person name="Ruan C."/>
            <person name="Song L."/>
            <person name="Zhu Y."/>
            <person name="Li A."/>
            <person name="Zheng X."/>
            <person name="Wang L."/>
            <person name="Lu Z."/>
            <person name="Huang Y."/>
            <person name="Du W."/>
            <person name="Zhou Y."/>
            <person name="Huang L."/>
            <person name="Dai X."/>
        </authorList>
    </citation>
    <scope>NUCLEOTIDE SEQUENCE [LARGE SCALE GENOMIC DNA]</scope>
    <source>
        <strain evidence="3 4">YYQ-30</strain>
    </source>
</reference>
<dbReference type="InterPro" id="IPR016169">
    <property type="entry name" value="FAD-bd_PCMH_sub2"/>
</dbReference>
<dbReference type="AlphaFoldDB" id="A0A849L4G0"/>
<dbReference type="InterPro" id="IPR016166">
    <property type="entry name" value="FAD-bd_PCMH"/>
</dbReference>
<feature type="domain" description="FAD-binding PCMH-type" evidence="2">
    <location>
        <begin position="14"/>
        <end position="181"/>
    </location>
</feature>
<evidence type="ECO:0000313" key="3">
    <source>
        <dbReference type="EMBL" id="NNU81235.1"/>
    </source>
</evidence>